<feature type="domain" description="Radical SAM core" evidence="7">
    <location>
        <begin position="67"/>
        <end position="292"/>
    </location>
</feature>
<dbReference type="InterPro" id="IPR034422">
    <property type="entry name" value="HydE/PylB-like"/>
</dbReference>
<dbReference type="Pfam" id="PF04055">
    <property type="entry name" value="Radical_SAM"/>
    <property type="match status" value="1"/>
</dbReference>
<dbReference type="SFLD" id="SFLDS00029">
    <property type="entry name" value="Radical_SAM"/>
    <property type="match status" value="1"/>
</dbReference>
<dbReference type="GO" id="GO:0046872">
    <property type="term" value="F:metal ion binding"/>
    <property type="evidence" value="ECO:0007669"/>
    <property type="project" value="UniProtKB-KW"/>
</dbReference>
<organism evidence="8 9">
    <name type="scientific">Candidatus Xianfuyuplasma coldseepsis</name>
    <dbReference type="NCBI Taxonomy" id="2782163"/>
    <lineage>
        <taxon>Bacteria</taxon>
        <taxon>Bacillati</taxon>
        <taxon>Mycoplasmatota</taxon>
        <taxon>Mollicutes</taxon>
        <taxon>Candidatus Izemoplasmatales</taxon>
        <taxon>Candidatus Izemoplasmataceae</taxon>
        <taxon>Candidatus Xianfuyuplasma</taxon>
    </lineage>
</organism>
<dbReference type="SUPFAM" id="SSF102114">
    <property type="entry name" value="Radical SAM enzymes"/>
    <property type="match status" value="1"/>
</dbReference>
<feature type="binding site" evidence="6">
    <location>
        <position position="201"/>
    </location>
    <ligand>
        <name>S-adenosyl-L-methionine</name>
        <dbReference type="ChEBI" id="CHEBI:59789"/>
    </ligand>
</feature>
<evidence type="ECO:0000256" key="2">
    <source>
        <dbReference type="ARBA" id="ARBA00022723"/>
    </source>
</evidence>
<keyword evidence="3 5" id="KW-0408">Iron</keyword>
<name>A0A7L7KQM2_9MOLU</name>
<feature type="binding site" evidence="5">
    <location>
        <position position="81"/>
    </location>
    <ligand>
        <name>[4Fe-4S] cluster</name>
        <dbReference type="ChEBI" id="CHEBI:49883"/>
        <note>4Fe-4S-S-AdoMet</note>
    </ligand>
</feature>
<dbReference type="Proteomes" id="UP000514720">
    <property type="component" value="Chromosome"/>
</dbReference>
<dbReference type="PIRSF" id="PIRSF004762">
    <property type="entry name" value="CHP00423"/>
    <property type="match status" value="1"/>
</dbReference>
<feature type="binding site" evidence="6">
    <location>
        <position position="252"/>
    </location>
    <ligand>
        <name>S-adenosyl-L-methionine</name>
        <dbReference type="ChEBI" id="CHEBI:59789"/>
    </ligand>
</feature>
<keyword evidence="5" id="KW-0004">4Fe-4S</keyword>
<comment type="cofactor">
    <cofactor evidence="5">
        <name>[4Fe-4S] cluster</name>
        <dbReference type="ChEBI" id="CHEBI:49883"/>
    </cofactor>
    <text evidence="5">Binds 1 [4Fe-4S] cluster. The cluster is coordinated with 3 cysteines and an exchangeable S-adenosyl-L-methionine.</text>
</comment>
<evidence type="ECO:0000256" key="5">
    <source>
        <dbReference type="PIRSR" id="PIRSR004762-1"/>
    </source>
</evidence>
<keyword evidence="2" id="KW-0479">Metal-binding</keyword>
<dbReference type="InterPro" id="IPR007197">
    <property type="entry name" value="rSAM"/>
</dbReference>
<dbReference type="InterPro" id="IPR024021">
    <property type="entry name" value="FeFe-hyd_HydE_rSAM"/>
</dbReference>
<feature type="binding site" evidence="6">
    <location>
        <position position="156"/>
    </location>
    <ligand>
        <name>(3R)-3-methyl-D-ornithine</name>
        <dbReference type="ChEBI" id="CHEBI:64642"/>
    </ligand>
</feature>
<dbReference type="SFLD" id="SFLDG01060">
    <property type="entry name" value="BATS_domain_containing"/>
    <property type="match status" value="1"/>
</dbReference>
<reference evidence="8 9" key="1">
    <citation type="submission" date="2020-02" db="EMBL/GenBank/DDBJ databases">
        <authorList>
            <person name="Zheng R.K."/>
            <person name="Sun C.M."/>
        </authorList>
    </citation>
    <scope>NUCLEOTIDE SEQUENCE [LARGE SCALE GENOMIC DNA]</scope>
    <source>
        <strain evidence="9">zrk13</strain>
    </source>
</reference>
<accession>A0A7L7KQM2</accession>
<dbReference type="CDD" id="cd01335">
    <property type="entry name" value="Radical_SAM"/>
    <property type="match status" value="1"/>
</dbReference>
<keyword evidence="1 5" id="KW-0949">S-adenosyl-L-methionine</keyword>
<dbReference type="InterPro" id="IPR006638">
    <property type="entry name" value="Elp3/MiaA/NifB-like_rSAM"/>
</dbReference>
<dbReference type="GO" id="GO:0051539">
    <property type="term" value="F:4 iron, 4 sulfur cluster binding"/>
    <property type="evidence" value="ECO:0007669"/>
    <property type="project" value="UniProtKB-KW"/>
</dbReference>
<gene>
    <name evidence="8" type="primary">hydE</name>
    <name evidence="8" type="ORF">G4Z02_00305</name>
</gene>
<dbReference type="InterPro" id="IPR058240">
    <property type="entry name" value="rSAM_sf"/>
</dbReference>
<sequence>MSVLSNLEKFETDASTNQRIITLIDKLKEVRRLEREEYLYILNNTSQKELEYLRKSADSIRLENYGTSVYMRGLIEFSNFCTRSCNYCGIRRQNQNIDRYRLDKDTILSCCEEGYNLGYRTFVLQSGEDKYFSDDIICDIVNSIKKKFPDTAVTLSIGEKSKESYQRYFDSGADRYLLRHETASRKLYEHLHPNDMSFDTRMQCLQDLKEIGYQVGCGFMVNSPTQTNEDLVEDLLFIEKLQPHMVGIGPYLSHSETPFSGLESGNLLQTITMVSLVRLILPDVLLPSTTALGTLNSKGREEALKSGANVVMPNLSPTEHREKYEIYENKICTGDEAAHCRGCIETRIIFAGYEVDMSVGHHKTRGINNGMVRS</sequence>
<dbReference type="EMBL" id="CP048914">
    <property type="protein sequence ID" value="QMS84244.1"/>
    <property type="molecule type" value="Genomic_DNA"/>
</dbReference>
<dbReference type="Gene3D" id="3.20.20.70">
    <property type="entry name" value="Aldolase class I"/>
    <property type="match status" value="1"/>
</dbReference>
<keyword evidence="9" id="KW-1185">Reference proteome</keyword>
<dbReference type="SMART" id="SM00729">
    <property type="entry name" value="Elp3"/>
    <property type="match status" value="1"/>
</dbReference>
<dbReference type="AlphaFoldDB" id="A0A7L7KQM2"/>
<evidence type="ECO:0000256" key="6">
    <source>
        <dbReference type="PIRSR" id="PIRSR004762-2"/>
    </source>
</evidence>
<protein>
    <submittedName>
        <fullName evidence="8">[FeFe] hydrogenase H-cluster radical SAM maturase HydE</fullName>
    </submittedName>
</protein>
<evidence type="ECO:0000313" key="9">
    <source>
        <dbReference type="Proteomes" id="UP000514720"/>
    </source>
</evidence>
<evidence type="ECO:0000313" key="8">
    <source>
        <dbReference type="EMBL" id="QMS84244.1"/>
    </source>
</evidence>
<dbReference type="NCBIfam" id="TIGR03956">
    <property type="entry name" value="rSAM_HydE"/>
    <property type="match status" value="1"/>
</dbReference>
<keyword evidence="4 5" id="KW-0411">Iron-sulfur</keyword>
<feature type="binding site" evidence="6">
    <location>
        <position position="181"/>
    </location>
    <ligand>
        <name>S-adenosyl-L-methionine</name>
        <dbReference type="ChEBI" id="CHEBI:59789"/>
    </ligand>
</feature>
<dbReference type="PANTHER" id="PTHR43726:SF1">
    <property type="entry name" value="BIOTIN SYNTHASE"/>
    <property type="match status" value="1"/>
</dbReference>
<dbReference type="PROSITE" id="PS51918">
    <property type="entry name" value="RADICAL_SAM"/>
    <property type="match status" value="1"/>
</dbReference>
<dbReference type="InterPro" id="IPR013785">
    <property type="entry name" value="Aldolase_TIM"/>
</dbReference>
<evidence type="ECO:0000259" key="7">
    <source>
        <dbReference type="PROSITE" id="PS51918"/>
    </source>
</evidence>
<dbReference type="PANTHER" id="PTHR43726">
    <property type="entry name" value="3-METHYLORNITHINE SYNTHASE"/>
    <property type="match status" value="1"/>
</dbReference>
<dbReference type="GO" id="GO:0016740">
    <property type="term" value="F:transferase activity"/>
    <property type="evidence" value="ECO:0007669"/>
    <property type="project" value="TreeGrafter"/>
</dbReference>
<proteinExistence type="predicted"/>
<feature type="binding site" evidence="5">
    <location>
        <position position="88"/>
    </location>
    <ligand>
        <name>[4Fe-4S] cluster</name>
        <dbReference type="ChEBI" id="CHEBI:49883"/>
        <note>4Fe-4S-S-AdoMet</note>
    </ligand>
</feature>
<dbReference type="KEGG" id="xcl:G4Z02_00305"/>
<evidence type="ECO:0000256" key="3">
    <source>
        <dbReference type="ARBA" id="ARBA00023004"/>
    </source>
</evidence>
<dbReference type="SFLD" id="SFLDF00348">
    <property type="entry name" value="FeFe_hydrogenase_maturase_(Hyd"/>
    <property type="match status" value="1"/>
</dbReference>
<evidence type="ECO:0000256" key="4">
    <source>
        <dbReference type="ARBA" id="ARBA00023014"/>
    </source>
</evidence>
<evidence type="ECO:0000256" key="1">
    <source>
        <dbReference type="ARBA" id="ARBA00022691"/>
    </source>
</evidence>
<dbReference type="SFLD" id="SFLDG01280">
    <property type="entry name" value="HydE/PylB-like"/>
    <property type="match status" value="1"/>
</dbReference>
<feature type="binding site" evidence="5">
    <location>
        <position position="85"/>
    </location>
    <ligand>
        <name>[4Fe-4S] cluster</name>
        <dbReference type="ChEBI" id="CHEBI:49883"/>
        <note>4Fe-4S-S-AdoMet</note>
    </ligand>
</feature>